<name>A0A369CB06_9GAMM</name>
<sequence length="147" mass="16920">MNAVDELHHGQERICELIRVLSTLSREESLIGTRTYFELLKRLASEVEHQFTLEEMNIYSRMLVHEDARVKATASRFLSGEREIKRLFGDYAAKWCQQHAARQDTAAFVRDTESMFRLLLDRMKNADRDLYPVAAQAAHSPGMAAGY</sequence>
<evidence type="ECO:0000313" key="3">
    <source>
        <dbReference type="Proteomes" id="UP000252707"/>
    </source>
</evidence>
<protein>
    <recommendedName>
        <fullName evidence="1">Hemerythrin-like domain-containing protein</fullName>
    </recommendedName>
</protein>
<proteinExistence type="predicted"/>
<comment type="caution">
    <text evidence="2">The sequence shown here is derived from an EMBL/GenBank/DDBJ whole genome shotgun (WGS) entry which is preliminary data.</text>
</comment>
<keyword evidence="3" id="KW-1185">Reference proteome</keyword>
<dbReference type="InterPro" id="IPR012312">
    <property type="entry name" value="Hemerythrin-like"/>
</dbReference>
<dbReference type="EMBL" id="QPJY01000003">
    <property type="protein sequence ID" value="RCX31210.1"/>
    <property type="molecule type" value="Genomic_DNA"/>
</dbReference>
<organism evidence="2 3">
    <name type="scientific">Thioalbus denitrificans</name>
    <dbReference type="NCBI Taxonomy" id="547122"/>
    <lineage>
        <taxon>Bacteria</taxon>
        <taxon>Pseudomonadati</taxon>
        <taxon>Pseudomonadota</taxon>
        <taxon>Gammaproteobacteria</taxon>
        <taxon>Chromatiales</taxon>
        <taxon>Ectothiorhodospiraceae</taxon>
        <taxon>Thioalbus</taxon>
    </lineage>
</organism>
<dbReference type="AlphaFoldDB" id="A0A369CB06"/>
<feature type="domain" description="Hemerythrin-like" evidence="1">
    <location>
        <begin position="4"/>
        <end position="133"/>
    </location>
</feature>
<dbReference type="Proteomes" id="UP000252707">
    <property type="component" value="Unassembled WGS sequence"/>
</dbReference>
<gene>
    <name evidence="2" type="ORF">DFQ59_103176</name>
</gene>
<dbReference type="Pfam" id="PF01814">
    <property type="entry name" value="Hemerythrin"/>
    <property type="match status" value="1"/>
</dbReference>
<accession>A0A369CB06</accession>
<evidence type="ECO:0000313" key="2">
    <source>
        <dbReference type="EMBL" id="RCX31210.1"/>
    </source>
</evidence>
<reference evidence="2 3" key="1">
    <citation type="submission" date="2018-07" db="EMBL/GenBank/DDBJ databases">
        <title>Genomic Encyclopedia of Type Strains, Phase IV (KMG-IV): sequencing the most valuable type-strain genomes for metagenomic binning, comparative biology and taxonomic classification.</title>
        <authorList>
            <person name="Goeker M."/>
        </authorList>
    </citation>
    <scope>NUCLEOTIDE SEQUENCE [LARGE SCALE GENOMIC DNA]</scope>
    <source>
        <strain evidence="2 3">DSM 26407</strain>
    </source>
</reference>
<evidence type="ECO:0000259" key="1">
    <source>
        <dbReference type="Pfam" id="PF01814"/>
    </source>
</evidence>
<dbReference type="RefSeq" id="WP_147275210.1">
    <property type="nucleotide sequence ID" value="NZ_QPJY01000003.1"/>
</dbReference>
<dbReference type="OrthoDB" id="8809825at2"/>